<keyword evidence="13" id="KW-1185">Reference proteome</keyword>
<keyword evidence="4 10" id="KW-0812">Transmembrane</keyword>
<evidence type="ECO:0000256" key="3">
    <source>
        <dbReference type="ARBA" id="ARBA00022448"/>
    </source>
</evidence>
<gene>
    <name evidence="12" type="ORF">DGAL_LOCUS16734</name>
</gene>
<evidence type="ECO:0000256" key="8">
    <source>
        <dbReference type="ARBA" id="ARBA00023128"/>
    </source>
</evidence>
<dbReference type="Pfam" id="PF00153">
    <property type="entry name" value="Mito_carr"/>
    <property type="match status" value="3"/>
</dbReference>
<keyword evidence="3 11" id="KW-0813">Transport</keyword>
<comment type="similarity">
    <text evidence="2 11">Belongs to the mitochondrial carrier (TC 2.A.29) family.</text>
</comment>
<proteinExistence type="inferred from homology"/>
<dbReference type="SUPFAM" id="SSF103506">
    <property type="entry name" value="Mitochondrial carrier"/>
    <property type="match status" value="1"/>
</dbReference>
<reference evidence="12" key="1">
    <citation type="submission" date="2021-11" db="EMBL/GenBank/DDBJ databases">
        <authorList>
            <person name="Schell T."/>
        </authorList>
    </citation>
    <scope>NUCLEOTIDE SEQUENCE</scope>
    <source>
        <strain evidence="12">M5</strain>
    </source>
</reference>
<feature type="repeat" description="Solcar" evidence="10">
    <location>
        <begin position="24"/>
        <end position="117"/>
    </location>
</feature>
<evidence type="ECO:0000256" key="10">
    <source>
        <dbReference type="PROSITE-ProRule" id="PRU00282"/>
    </source>
</evidence>
<dbReference type="PANTHER" id="PTHR45928:SF1">
    <property type="entry name" value="RE38146P"/>
    <property type="match status" value="1"/>
</dbReference>
<comment type="subcellular location">
    <subcellularLocation>
        <location evidence="1">Mitochondrion inner membrane</location>
        <topology evidence="1">Multi-pass membrane protein</topology>
    </subcellularLocation>
</comment>
<dbReference type="Proteomes" id="UP000789390">
    <property type="component" value="Unassembled WGS sequence"/>
</dbReference>
<dbReference type="PROSITE" id="PS50920">
    <property type="entry name" value="SOLCAR"/>
    <property type="match status" value="3"/>
</dbReference>
<sequence>MAIKHEYELAQNKIFHLSGGGLNWDFVMEYAFGGLAACGACLFTNPLDVIKTRMQLQGELLSRGAYSVLYRNALHAFYVVAKNDGILGLQKGLVPALWYQWTMNGTRLGLYHFMENQGWTHHHGSVSSVFSIAAGAFSGALGAFTASPFYLIKTQLQSQSSQIIAVGCQHNHTGFLSAIQKLYHSGGITGLWRGVTASMMRTGVGSAAQLSTFTKSRESINSLNLLPQNSWKSTLAAAMLSGVAVAVAMTPLDVISTRLYNQTLDRNGKGVYYSGPFDCLIKVFKAEGFFGLYKGCFANYLRVGPHSVLTLTIWTFLRETKFENST</sequence>
<dbReference type="EMBL" id="CAKKLH010000334">
    <property type="protein sequence ID" value="CAH0112935.1"/>
    <property type="molecule type" value="Genomic_DNA"/>
</dbReference>
<evidence type="ECO:0000256" key="4">
    <source>
        <dbReference type="ARBA" id="ARBA00022692"/>
    </source>
</evidence>
<accession>A0A8J2WCH6</accession>
<evidence type="ECO:0000313" key="13">
    <source>
        <dbReference type="Proteomes" id="UP000789390"/>
    </source>
</evidence>
<evidence type="ECO:0000313" key="12">
    <source>
        <dbReference type="EMBL" id="CAH0112935.1"/>
    </source>
</evidence>
<evidence type="ECO:0000256" key="1">
    <source>
        <dbReference type="ARBA" id="ARBA00004448"/>
    </source>
</evidence>
<dbReference type="InterPro" id="IPR051508">
    <property type="entry name" value="Mito_Carrier_Antiporter"/>
</dbReference>
<evidence type="ECO:0000256" key="9">
    <source>
        <dbReference type="ARBA" id="ARBA00023136"/>
    </source>
</evidence>
<evidence type="ECO:0000256" key="11">
    <source>
        <dbReference type="RuleBase" id="RU000488"/>
    </source>
</evidence>
<name>A0A8J2WCH6_9CRUS</name>
<dbReference type="PANTHER" id="PTHR45928">
    <property type="entry name" value="RE38146P"/>
    <property type="match status" value="1"/>
</dbReference>
<organism evidence="12 13">
    <name type="scientific">Daphnia galeata</name>
    <dbReference type="NCBI Taxonomy" id="27404"/>
    <lineage>
        <taxon>Eukaryota</taxon>
        <taxon>Metazoa</taxon>
        <taxon>Ecdysozoa</taxon>
        <taxon>Arthropoda</taxon>
        <taxon>Crustacea</taxon>
        <taxon>Branchiopoda</taxon>
        <taxon>Diplostraca</taxon>
        <taxon>Cladocera</taxon>
        <taxon>Anomopoda</taxon>
        <taxon>Daphniidae</taxon>
        <taxon>Daphnia</taxon>
    </lineage>
</organism>
<keyword evidence="7" id="KW-1133">Transmembrane helix</keyword>
<evidence type="ECO:0000256" key="5">
    <source>
        <dbReference type="ARBA" id="ARBA00022737"/>
    </source>
</evidence>
<dbReference type="InterPro" id="IPR018108">
    <property type="entry name" value="MCP_transmembrane"/>
</dbReference>
<feature type="repeat" description="Solcar" evidence="10">
    <location>
        <begin position="229"/>
        <end position="320"/>
    </location>
</feature>
<evidence type="ECO:0000256" key="6">
    <source>
        <dbReference type="ARBA" id="ARBA00022792"/>
    </source>
</evidence>
<dbReference type="GO" id="GO:0005743">
    <property type="term" value="C:mitochondrial inner membrane"/>
    <property type="evidence" value="ECO:0007669"/>
    <property type="project" value="UniProtKB-SubCell"/>
</dbReference>
<keyword evidence="5" id="KW-0677">Repeat</keyword>
<feature type="repeat" description="Solcar" evidence="10">
    <location>
        <begin position="126"/>
        <end position="219"/>
    </location>
</feature>
<keyword evidence="9 10" id="KW-0472">Membrane</keyword>
<dbReference type="InterPro" id="IPR023395">
    <property type="entry name" value="MCP_dom_sf"/>
</dbReference>
<keyword evidence="8" id="KW-0496">Mitochondrion</keyword>
<dbReference type="OrthoDB" id="6703404at2759"/>
<evidence type="ECO:0000256" key="2">
    <source>
        <dbReference type="ARBA" id="ARBA00006375"/>
    </source>
</evidence>
<keyword evidence="6" id="KW-0999">Mitochondrion inner membrane</keyword>
<dbReference type="Gene3D" id="1.50.40.10">
    <property type="entry name" value="Mitochondrial carrier domain"/>
    <property type="match status" value="1"/>
</dbReference>
<protein>
    <submittedName>
        <fullName evidence="12">Uncharacterized protein</fullName>
    </submittedName>
</protein>
<comment type="caution">
    <text evidence="12">The sequence shown here is derived from an EMBL/GenBank/DDBJ whole genome shotgun (WGS) entry which is preliminary data.</text>
</comment>
<dbReference type="AlphaFoldDB" id="A0A8J2WCH6"/>
<evidence type="ECO:0000256" key="7">
    <source>
        <dbReference type="ARBA" id="ARBA00022989"/>
    </source>
</evidence>